<keyword evidence="1" id="KW-0238">DNA-binding</keyword>
<dbReference type="InterPro" id="IPR009061">
    <property type="entry name" value="DNA-bd_dom_put_sf"/>
</dbReference>
<dbReference type="GO" id="GO:0008408">
    <property type="term" value="F:3'-5' exonuclease activity"/>
    <property type="evidence" value="ECO:0007669"/>
    <property type="project" value="InterPro"/>
</dbReference>
<dbReference type="PATRIC" id="fig|408015.6.peg.2687"/>
<dbReference type="KEGG" id="sxi:SXIM_26500"/>
<dbReference type="PANTHER" id="PTHR30204:SF97">
    <property type="entry name" value="MERR FAMILY REGULATORY PROTEIN"/>
    <property type="match status" value="1"/>
</dbReference>
<dbReference type="InterPro" id="IPR022637">
    <property type="entry name" value="DNA_polIII_beta_cen"/>
</dbReference>
<dbReference type="Pfam" id="PF02767">
    <property type="entry name" value="DNA_pol3_beta_2"/>
    <property type="match status" value="1"/>
</dbReference>
<keyword evidence="4" id="KW-1185">Reference proteome</keyword>
<dbReference type="EMBL" id="CP009922">
    <property type="protein sequence ID" value="AKG44034.1"/>
    <property type="molecule type" value="Genomic_DNA"/>
</dbReference>
<dbReference type="PROSITE" id="PS50937">
    <property type="entry name" value="HTH_MERR_2"/>
    <property type="match status" value="1"/>
</dbReference>
<dbReference type="GO" id="GO:0006260">
    <property type="term" value="P:DNA replication"/>
    <property type="evidence" value="ECO:0007669"/>
    <property type="project" value="InterPro"/>
</dbReference>
<evidence type="ECO:0000256" key="1">
    <source>
        <dbReference type="ARBA" id="ARBA00023125"/>
    </source>
</evidence>
<dbReference type="GO" id="GO:0003677">
    <property type="term" value="F:DNA binding"/>
    <property type="evidence" value="ECO:0007669"/>
    <property type="project" value="UniProtKB-KW"/>
</dbReference>
<reference evidence="3" key="1">
    <citation type="submission" date="2019-08" db="EMBL/GenBank/DDBJ databases">
        <title>Complete genome sequence of a mangrove-derived Streptomyces xiamenensis.</title>
        <authorList>
            <person name="Xu J."/>
        </authorList>
    </citation>
    <scope>NUCLEOTIDE SEQUENCE</scope>
    <source>
        <strain evidence="3">318</strain>
    </source>
</reference>
<dbReference type="PROSITE" id="PS00552">
    <property type="entry name" value="HTH_MERR_1"/>
    <property type="match status" value="1"/>
</dbReference>
<accession>A0A0F7FVT6</accession>
<dbReference type="HOGENOM" id="CLU_066011_0_0_11"/>
<dbReference type="STRING" id="408015.SXIM_26500"/>
<organism evidence="3 4">
    <name type="scientific">Streptomyces xiamenensis</name>
    <dbReference type="NCBI Taxonomy" id="408015"/>
    <lineage>
        <taxon>Bacteria</taxon>
        <taxon>Bacillati</taxon>
        <taxon>Actinomycetota</taxon>
        <taxon>Actinomycetes</taxon>
        <taxon>Kitasatosporales</taxon>
        <taxon>Streptomycetaceae</taxon>
        <taxon>Streptomyces</taxon>
    </lineage>
</organism>
<dbReference type="SUPFAM" id="SSF46955">
    <property type="entry name" value="Putative DNA-binding domain"/>
    <property type="match status" value="1"/>
</dbReference>
<gene>
    <name evidence="3" type="ORF">SXIM_26500</name>
</gene>
<feature type="domain" description="HTH merR-type" evidence="2">
    <location>
        <begin position="12"/>
        <end position="82"/>
    </location>
</feature>
<evidence type="ECO:0000313" key="4">
    <source>
        <dbReference type="Proteomes" id="UP000034034"/>
    </source>
</evidence>
<sequence>MSGMDEDQDEMLLGIGAFARLAGLSPSALRFYDDCGVLPPAEVDAVTGYRRYAPGQAERAVLLRRLRGAGLPLVEAAVVLDGPAERGRAVLEEWQRRTREEARAAGAVFAEVLREWPGAVPARVVLGGAELAGAVRQVVPATDPGHPLLRCVLVEAAGEEVRLVATDRYRLSVRTLRARTVPGAWPGPLLVEAVELREVAEWARGAGEVVLEVSGAGRARVRDGERVREVCLTEGEFPAYRLVLEGLEPVRHRVIADRVALCAALERDSGPVVVRTAGDEGLTVGGVRVPALVTGPGVRVAFDPVVLAGAVESAVGPDVLLELGEPGCGPVLVRSADQGSFTTLVMPVRDGS</sequence>
<dbReference type="Gene3D" id="3.10.150.10">
    <property type="entry name" value="DNA Polymerase III, subunit A, domain 2"/>
    <property type="match status" value="2"/>
</dbReference>
<dbReference type="Proteomes" id="UP000034034">
    <property type="component" value="Chromosome"/>
</dbReference>
<evidence type="ECO:0000259" key="2">
    <source>
        <dbReference type="PROSITE" id="PS50937"/>
    </source>
</evidence>
<dbReference type="PANTHER" id="PTHR30204">
    <property type="entry name" value="REDOX-CYCLING DRUG-SENSING TRANSCRIPTIONAL ACTIVATOR SOXR"/>
    <property type="match status" value="1"/>
</dbReference>
<dbReference type="SMART" id="SM00422">
    <property type="entry name" value="HTH_MERR"/>
    <property type="match status" value="1"/>
</dbReference>
<dbReference type="InterPro" id="IPR047057">
    <property type="entry name" value="MerR_fam"/>
</dbReference>
<dbReference type="GO" id="GO:0003887">
    <property type="term" value="F:DNA-directed DNA polymerase activity"/>
    <property type="evidence" value="ECO:0007669"/>
    <property type="project" value="InterPro"/>
</dbReference>
<protein>
    <submittedName>
        <fullName evidence="3">Transcriptional regulator</fullName>
    </submittedName>
</protein>
<evidence type="ECO:0000313" key="3">
    <source>
        <dbReference type="EMBL" id="AKG44034.1"/>
    </source>
</evidence>
<dbReference type="Gene3D" id="1.10.1660.10">
    <property type="match status" value="1"/>
</dbReference>
<dbReference type="GO" id="GO:0003700">
    <property type="term" value="F:DNA-binding transcription factor activity"/>
    <property type="evidence" value="ECO:0007669"/>
    <property type="project" value="InterPro"/>
</dbReference>
<dbReference type="Pfam" id="PF13411">
    <property type="entry name" value="MerR_1"/>
    <property type="match status" value="1"/>
</dbReference>
<dbReference type="SUPFAM" id="SSF55979">
    <property type="entry name" value="DNA clamp"/>
    <property type="match status" value="1"/>
</dbReference>
<name>A0A0F7FVT6_9ACTN</name>
<dbReference type="InterPro" id="IPR046938">
    <property type="entry name" value="DNA_clamp_sf"/>
</dbReference>
<proteinExistence type="predicted"/>
<dbReference type="InterPro" id="IPR000551">
    <property type="entry name" value="MerR-type_HTH_dom"/>
</dbReference>
<dbReference type="AlphaFoldDB" id="A0A0F7FVT6"/>
<dbReference type="GO" id="GO:0009360">
    <property type="term" value="C:DNA polymerase III complex"/>
    <property type="evidence" value="ECO:0007669"/>
    <property type="project" value="InterPro"/>
</dbReference>